<dbReference type="Pfam" id="PF00023">
    <property type="entry name" value="Ank"/>
    <property type="match status" value="2"/>
</dbReference>
<accession>A0A6F9DC64</accession>
<evidence type="ECO:0000256" key="6">
    <source>
        <dbReference type="PROSITE-ProRule" id="PRU00023"/>
    </source>
</evidence>
<sequence>MNFKMICGHEKDVGKLQLTIFNAAKEGKLKQIKSVLASLPISKVKAVTSAKVEGSTALISAAREGHVDIVQYLITKCHTDLQQCGSVVFDGETIEDAPPLWCAAAAGHFAVVKCLVQHKANPNCTTQTNSTPMRAACFDGHLGIVKYLLDHKADIEIANRHQHTCLMIACYKGHKEIVQTLLEAGAGVNRCSIKRNTALHDCAENGSVSIAKLLLKHNAKMQKDSHGMTPLMTAAVAGHVQLADFFSGLPDTPAVEKINSNELLGATYLDKKHDLSMAFNFWKKALTLRALSNTPLRTDEFETIAAYGNVREPTTVEELEQCRADPERSRMISLLIRERVLGPKHPDTSYYIRYRGAVFADSGNFEKCIGLWMYALDMQRNNLEPLYPMTLSSLLSFAELFSFMQQARTHDNTSVPKAKHKQILEVLKRAVSEILLGHRAMLEAANTEKDNDTTSPKKSPRRSPTNSETRLLSAATSTSSAPPNGSVPSRQQSHRPNPAVCCSMCEASNQRIYRAMVITLHLTALSEIVLNKQSDLSEEQVKREKQERGALLYQLREVKDHCDRTLLHLASCSRACSLGRYPVTRFPNHDIVDVLLRCGFDPNSQDKDGKTPTHLAAETALSLKISPSAITVIAHLIKGGAHMDYADKKGQNVPGILGPELVRKINPVGHQNLQCLCAQVIKKHNLDYQQRVPPLLAECISKH</sequence>
<feature type="compositionally biased region" description="Polar residues" evidence="7">
    <location>
        <begin position="482"/>
        <end position="495"/>
    </location>
</feature>
<gene>
    <name evidence="8" type="primary">Fem1c-002</name>
</gene>
<dbReference type="InterPro" id="IPR011990">
    <property type="entry name" value="TPR-like_helical_dom_sf"/>
</dbReference>
<feature type="repeat" description="ANK" evidence="6">
    <location>
        <begin position="161"/>
        <end position="193"/>
    </location>
</feature>
<keyword evidence="3" id="KW-0833">Ubl conjugation pathway</keyword>
<dbReference type="SMART" id="SM00248">
    <property type="entry name" value="ANK"/>
    <property type="match status" value="8"/>
</dbReference>
<dbReference type="EMBL" id="LR785155">
    <property type="protein sequence ID" value="CAB3245721.1"/>
    <property type="molecule type" value="mRNA"/>
</dbReference>
<dbReference type="Pfam" id="PF12796">
    <property type="entry name" value="Ank_2"/>
    <property type="match status" value="1"/>
</dbReference>
<dbReference type="SUPFAM" id="SSF48403">
    <property type="entry name" value="Ankyrin repeat"/>
    <property type="match status" value="2"/>
</dbReference>
<feature type="repeat" description="ANK" evidence="6">
    <location>
        <begin position="608"/>
        <end position="648"/>
    </location>
</feature>
<dbReference type="InterPro" id="IPR002110">
    <property type="entry name" value="Ankyrin_rpt"/>
</dbReference>
<dbReference type="PROSITE" id="PS50297">
    <property type="entry name" value="ANK_REP_REGION"/>
    <property type="match status" value="3"/>
</dbReference>
<dbReference type="Gene3D" id="1.25.40.20">
    <property type="entry name" value="Ankyrin repeat-containing domain"/>
    <property type="match status" value="3"/>
</dbReference>
<evidence type="ECO:0000256" key="3">
    <source>
        <dbReference type="ARBA" id="ARBA00022786"/>
    </source>
</evidence>
<dbReference type="Gene3D" id="1.25.40.10">
    <property type="entry name" value="Tetratricopeptide repeat domain"/>
    <property type="match status" value="1"/>
</dbReference>
<dbReference type="InterPro" id="IPR036770">
    <property type="entry name" value="Ankyrin_rpt-contain_sf"/>
</dbReference>
<comment type="pathway">
    <text evidence="1">Protein modification; protein ubiquitination.</text>
</comment>
<feature type="region of interest" description="Disordered" evidence="7">
    <location>
        <begin position="443"/>
        <end position="496"/>
    </location>
</feature>
<evidence type="ECO:0000256" key="1">
    <source>
        <dbReference type="ARBA" id="ARBA00004906"/>
    </source>
</evidence>
<evidence type="ECO:0000256" key="5">
    <source>
        <dbReference type="ARBA" id="ARBA00038500"/>
    </source>
</evidence>
<feature type="repeat" description="ANK" evidence="6">
    <location>
        <begin position="53"/>
        <end position="74"/>
    </location>
</feature>
<organism evidence="8">
    <name type="scientific">Phallusia mammillata</name>
    <dbReference type="NCBI Taxonomy" id="59560"/>
    <lineage>
        <taxon>Eukaryota</taxon>
        <taxon>Metazoa</taxon>
        <taxon>Chordata</taxon>
        <taxon>Tunicata</taxon>
        <taxon>Ascidiacea</taxon>
        <taxon>Phlebobranchia</taxon>
        <taxon>Ascidiidae</taxon>
        <taxon>Phallusia</taxon>
    </lineage>
</organism>
<evidence type="ECO:0000256" key="7">
    <source>
        <dbReference type="SAM" id="MobiDB-lite"/>
    </source>
</evidence>
<keyword evidence="2" id="KW-0677">Repeat</keyword>
<comment type="similarity">
    <text evidence="5">Belongs to the fem-1 family.</text>
</comment>
<dbReference type="PANTHER" id="PTHR24173:SF85">
    <property type="entry name" value="PROTEIN FEM-1 HOMOLOG CG6966"/>
    <property type="match status" value="1"/>
</dbReference>
<dbReference type="AlphaFoldDB" id="A0A6F9DC64"/>
<feature type="repeat" description="ANK" evidence="6">
    <location>
        <begin position="194"/>
        <end position="226"/>
    </location>
</feature>
<reference evidence="8" key="1">
    <citation type="submission" date="2020-04" db="EMBL/GenBank/DDBJ databases">
        <authorList>
            <person name="Neveu A P."/>
        </authorList>
    </citation>
    <scope>NUCLEOTIDE SEQUENCE</scope>
    <source>
        <tissue evidence="8">Whole embryo</tissue>
    </source>
</reference>
<evidence type="ECO:0000256" key="2">
    <source>
        <dbReference type="ARBA" id="ARBA00022737"/>
    </source>
</evidence>
<name>A0A6F9DC64_9ASCI</name>
<proteinExistence type="evidence at transcript level"/>
<feature type="repeat" description="ANK" evidence="6">
    <location>
        <begin position="128"/>
        <end position="160"/>
    </location>
</feature>
<evidence type="ECO:0000256" key="4">
    <source>
        <dbReference type="ARBA" id="ARBA00023043"/>
    </source>
</evidence>
<dbReference type="PANTHER" id="PTHR24173">
    <property type="entry name" value="ANKYRIN REPEAT CONTAINING"/>
    <property type="match status" value="1"/>
</dbReference>
<dbReference type="PROSITE" id="PS50088">
    <property type="entry name" value="ANK_REPEAT"/>
    <property type="match status" value="5"/>
</dbReference>
<evidence type="ECO:0000313" key="8">
    <source>
        <dbReference type="EMBL" id="CAB3245721.1"/>
    </source>
</evidence>
<feature type="compositionally biased region" description="Polar residues" evidence="7">
    <location>
        <begin position="453"/>
        <end position="470"/>
    </location>
</feature>
<protein>
    <submittedName>
        <fullName evidence="8">Protein fem-1 homolog CG6966-like</fullName>
    </submittedName>
</protein>
<keyword evidence="4 6" id="KW-0040">ANK repeat</keyword>